<dbReference type="EMBL" id="LC625835">
    <property type="protein sequence ID" value="BCU02696.1"/>
    <property type="molecule type" value="Genomic_DNA"/>
</dbReference>
<organism evidence="1 2">
    <name type="scientific">Pandoravirus japonicus</name>
    <dbReference type="NCBI Taxonomy" id="2823154"/>
    <lineage>
        <taxon>Viruses</taxon>
        <taxon>Pandoravirus</taxon>
    </lineage>
</organism>
<reference evidence="1" key="1">
    <citation type="submission" date="2021-04" db="EMBL/GenBank/DDBJ databases">
        <title>Draft Genome Sequence of Pandoravirus japonicus, Isolated from the Sabaishi River of Niigata, Japan.</title>
        <authorList>
            <person name="Hosokawa N."/>
            <person name="Takahashi H."/>
            <person name="Aoki K."/>
            <person name="Takemura M."/>
        </authorList>
    </citation>
    <scope>NUCLEOTIDE SEQUENCE</scope>
</reference>
<evidence type="ECO:0000313" key="1">
    <source>
        <dbReference type="EMBL" id="BCU02696.1"/>
    </source>
</evidence>
<dbReference type="Proteomes" id="UP001253637">
    <property type="component" value="Segment"/>
</dbReference>
<protein>
    <submittedName>
        <fullName evidence="1">Uncharacterized protein</fullName>
    </submittedName>
</protein>
<name>A0A811BP04_9VIRU</name>
<accession>A0A811BP04</accession>
<proteinExistence type="predicted"/>
<sequence>MMSIQKKPIGVGCPCRGAGLLLKDKPTDGSHVASVFLRLFLFFFRSPSSRRRRPPKKRHKRPTCAEAASLFRSRQEMKKYLFFSDRF</sequence>
<evidence type="ECO:0000313" key="2">
    <source>
        <dbReference type="Proteomes" id="UP001253637"/>
    </source>
</evidence>